<dbReference type="PROSITE" id="PS01094">
    <property type="entry name" value="UPF0076"/>
    <property type="match status" value="1"/>
</dbReference>
<dbReference type="EMBL" id="JAPEIS010000001">
    <property type="protein sequence ID" value="KAJ8071279.1"/>
    <property type="molecule type" value="Genomic_DNA"/>
</dbReference>
<proteinExistence type="inferred from homology"/>
<dbReference type="InterPro" id="IPR006056">
    <property type="entry name" value="RidA"/>
</dbReference>
<dbReference type="GO" id="GO:0005739">
    <property type="term" value="C:mitochondrion"/>
    <property type="evidence" value="ECO:0007669"/>
    <property type="project" value="UniProtKB-ARBA"/>
</dbReference>
<accession>A0A9X0AYH7</accession>
<comment type="similarity">
    <text evidence="1">Belongs to the RutC family.</text>
</comment>
<dbReference type="NCBIfam" id="TIGR00004">
    <property type="entry name" value="Rid family detoxifying hydrolase"/>
    <property type="match status" value="1"/>
</dbReference>
<dbReference type="OrthoDB" id="309640at2759"/>
<dbReference type="InterPro" id="IPR035959">
    <property type="entry name" value="RutC-like_sf"/>
</dbReference>
<evidence type="ECO:0000313" key="3">
    <source>
        <dbReference type="Proteomes" id="UP001152300"/>
    </source>
</evidence>
<keyword evidence="3" id="KW-1185">Reference proteome</keyword>
<dbReference type="InterPro" id="IPR036443">
    <property type="entry name" value="Znf_RanBP2_sf"/>
</dbReference>
<dbReference type="SUPFAM" id="SSF55298">
    <property type="entry name" value="YjgF-like"/>
    <property type="match status" value="1"/>
</dbReference>
<protein>
    <recommendedName>
        <fullName evidence="4">RanBP2-type domain-containing protein</fullName>
    </recommendedName>
</protein>
<dbReference type="Gene3D" id="3.30.1330.40">
    <property type="entry name" value="RutC-like"/>
    <property type="match status" value="1"/>
</dbReference>
<dbReference type="PANTHER" id="PTHR11803:SF58">
    <property type="entry name" value="PROTEIN HMF1-RELATED"/>
    <property type="match status" value="1"/>
</dbReference>
<dbReference type="PANTHER" id="PTHR11803">
    <property type="entry name" value="2-IMINOBUTANOATE/2-IMINOPROPANOATE DEAMINASE RIDA"/>
    <property type="match status" value="1"/>
</dbReference>
<evidence type="ECO:0000256" key="1">
    <source>
        <dbReference type="ARBA" id="ARBA00010552"/>
    </source>
</evidence>
<dbReference type="SUPFAM" id="SSF90209">
    <property type="entry name" value="Ran binding protein zinc finger-like"/>
    <property type="match status" value="1"/>
</dbReference>
<dbReference type="Pfam" id="PF01042">
    <property type="entry name" value="Ribonuc_L-PSP"/>
    <property type="match status" value="1"/>
</dbReference>
<evidence type="ECO:0008006" key="4">
    <source>
        <dbReference type="Google" id="ProtNLM"/>
    </source>
</evidence>
<gene>
    <name evidence="2" type="ORF">OCU04_001615</name>
</gene>
<dbReference type="CDD" id="cd00448">
    <property type="entry name" value="YjgF_YER057c_UK114_family"/>
    <property type="match status" value="1"/>
</dbReference>
<comment type="caution">
    <text evidence="2">The sequence shown here is derived from an EMBL/GenBank/DDBJ whole genome shotgun (WGS) entry which is preliminary data.</text>
</comment>
<name>A0A9X0AYH7_9HELO</name>
<dbReference type="GO" id="GO:0005829">
    <property type="term" value="C:cytosol"/>
    <property type="evidence" value="ECO:0007669"/>
    <property type="project" value="TreeGrafter"/>
</dbReference>
<dbReference type="InterPro" id="IPR019897">
    <property type="entry name" value="RidA_CS"/>
</dbReference>
<dbReference type="AlphaFoldDB" id="A0A9X0AYH7"/>
<dbReference type="GO" id="GO:0019239">
    <property type="term" value="F:deaminase activity"/>
    <property type="evidence" value="ECO:0007669"/>
    <property type="project" value="TreeGrafter"/>
</dbReference>
<dbReference type="PROSITE" id="PS51257">
    <property type="entry name" value="PROKAR_LIPOPROTEIN"/>
    <property type="match status" value="1"/>
</dbReference>
<dbReference type="InterPro" id="IPR006175">
    <property type="entry name" value="YjgF/YER057c/UK114"/>
</dbReference>
<sequence length="197" mass="21979">MFSRIMFRHSATRLINRSSLTTTLTTACQRSHSVSRGFASTIKNKFLPGDWWCIKCGNHNFARNEECICGHGRKTSLSINSKNLPAPIGPYSHAVQTSFAVFVSGQLPADFEGNLVEGTMREKTEAVLKNLQEVLVTANSSLDKIVKVQVFLTDMKDFAEMNEEYEKWITHKPARSCVAVKELPKGVSIEIECIALP</sequence>
<reference evidence="2" key="1">
    <citation type="submission" date="2022-11" db="EMBL/GenBank/DDBJ databases">
        <title>Genome Resource of Sclerotinia nivalis Strain SnTB1, a Plant Pathogen Isolated from American Ginseng.</title>
        <authorList>
            <person name="Fan S."/>
        </authorList>
    </citation>
    <scope>NUCLEOTIDE SEQUENCE</scope>
    <source>
        <strain evidence="2">SnTB1</strain>
    </source>
</reference>
<dbReference type="Proteomes" id="UP001152300">
    <property type="component" value="Unassembled WGS sequence"/>
</dbReference>
<evidence type="ECO:0000313" key="2">
    <source>
        <dbReference type="EMBL" id="KAJ8071279.1"/>
    </source>
</evidence>
<dbReference type="FunFam" id="3.30.1330.40:FF:000001">
    <property type="entry name" value="L-PSP family endoribonuclease"/>
    <property type="match status" value="1"/>
</dbReference>
<dbReference type="Gene3D" id="4.10.1060.10">
    <property type="entry name" value="Zinc finger, RanBP2-type"/>
    <property type="match status" value="1"/>
</dbReference>
<organism evidence="2 3">
    <name type="scientific">Sclerotinia nivalis</name>
    <dbReference type="NCBI Taxonomy" id="352851"/>
    <lineage>
        <taxon>Eukaryota</taxon>
        <taxon>Fungi</taxon>
        <taxon>Dikarya</taxon>
        <taxon>Ascomycota</taxon>
        <taxon>Pezizomycotina</taxon>
        <taxon>Leotiomycetes</taxon>
        <taxon>Helotiales</taxon>
        <taxon>Sclerotiniaceae</taxon>
        <taxon>Sclerotinia</taxon>
    </lineage>
</organism>